<organism evidence="1 2">
    <name type="scientific">Crenichthys baileyi</name>
    <name type="common">White River springfish</name>
    <dbReference type="NCBI Taxonomy" id="28760"/>
    <lineage>
        <taxon>Eukaryota</taxon>
        <taxon>Metazoa</taxon>
        <taxon>Chordata</taxon>
        <taxon>Craniata</taxon>
        <taxon>Vertebrata</taxon>
        <taxon>Euteleostomi</taxon>
        <taxon>Actinopterygii</taxon>
        <taxon>Neopterygii</taxon>
        <taxon>Teleostei</taxon>
        <taxon>Neoteleostei</taxon>
        <taxon>Acanthomorphata</taxon>
        <taxon>Ovalentaria</taxon>
        <taxon>Atherinomorphae</taxon>
        <taxon>Cyprinodontiformes</taxon>
        <taxon>Goodeidae</taxon>
        <taxon>Crenichthys</taxon>
    </lineage>
</organism>
<comment type="caution">
    <text evidence="1">The sequence shown here is derived from an EMBL/GenBank/DDBJ whole genome shotgun (WGS) entry which is preliminary data.</text>
</comment>
<dbReference type="AlphaFoldDB" id="A0AAV9RAK2"/>
<evidence type="ECO:0000313" key="2">
    <source>
        <dbReference type="Proteomes" id="UP001311232"/>
    </source>
</evidence>
<proteinExistence type="predicted"/>
<reference evidence="1 2" key="1">
    <citation type="submission" date="2021-06" db="EMBL/GenBank/DDBJ databases">
        <authorList>
            <person name="Palmer J.M."/>
        </authorList>
    </citation>
    <scope>NUCLEOTIDE SEQUENCE [LARGE SCALE GENOMIC DNA]</scope>
    <source>
        <strain evidence="1 2">MEX-2019</strain>
        <tissue evidence="1">Muscle</tissue>
    </source>
</reference>
<sequence>MLCLSGVPEPDLAVSFELLGLLSSGKKALYLMNGGSKPRLLLWLSPALSFLYTWDPPQRTLSTLPRTQASTTVNSGHFNFLADLNSPSPFPLVNNPLGFSPPPPLVDHPFLPKSEFCRISAGLSFGCCLACNPPARNQDLSRILPDDTSSRKIHTHPVGWCSLNGKKEEDEKRIE</sequence>
<gene>
    <name evidence="1" type="ORF">CRENBAI_025619</name>
</gene>
<evidence type="ECO:0000313" key="1">
    <source>
        <dbReference type="EMBL" id="KAK5605420.1"/>
    </source>
</evidence>
<keyword evidence="2" id="KW-1185">Reference proteome</keyword>
<dbReference type="Proteomes" id="UP001311232">
    <property type="component" value="Unassembled WGS sequence"/>
</dbReference>
<protein>
    <submittedName>
        <fullName evidence="1">Uncharacterized protein</fullName>
    </submittedName>
</protein>
<dbReference type="EMBL" id="JAHHUM010002306">
    <property type="protein sequence ID" value="KAK5605420.1"/>
    <property type="molecule type" value="Genomic_DNA"/>
</dbReference>
<name>A0AAV9RAK2_9TELE</name>
<accession>A0AAV9RAK2</accession>